<reference evidence="3 4" key="1">
    <citation type="journal article" date="2016" name="Nat. Commun.">
        <title>Thousands of microbial genomes shed light on interconnected biogeochemical processes in an aquifer system.</title>
        <authorList>
            <person name="Anantharaman K."/>
            <person name="Brown C.T."/>
            <person name="Hug L.A."/>
            <person name="Sharon I."/>
            <person name="Castelle C.J."/>
            <person name="Probst A.J."/>
            <person name="Thomas B.C."/>
            <person name="Singh A."/>
            <person name="Wilkins M.J."/>
            <person name="Karaoz U."/>
            <person name="Brodie E.L."/>
            <person name="Williams K.H."/>
            <person name="Hubbard S.S."/>
            <person name="Banfield J.F."/>
        </authorList>
    </citation>
    <scope>NUCLEOTIDE SEQUENCE [LARGE SCALE GENOMIC DNA]</scope>
</reference>
<dbReference type="Proteomes" id="UP000176593">
    <property type="component" value="Unassembled WGS sequence"/>
</dbReference>
<comment type="caution">
    <text evidence="3">The sequence shown here is derived from an EMBL/GenBank/DDBJ whole genome shotgun (WGS) entry which is preliminary data.</text>
</comment>
<sequence>MMNLHHLPNQRPNEHVVLFLRRHWFSLLRIGCAFALLTILPLSLLWYFWNSVSVWIQEPFLGPLLTMVGCMYFLSIWLFVFLEFTDYYLDTWIITNERVLNIEQEGLFKRTSSELDLASVQDATAETRGFFETMFSYGNLFVQTAGEKVRFHFKSIGHPEYVKELLMRHVQEDKQRVVHTKETK</sequence>
<proteinExistence type="predicted"/>
<protein>
    <recommendedName>
        <fullName evidence="2">YdbS-like PH domain-containing protein</fullName>
    </recommendedName>
</protein>
<dbReference type="EMBL" id="MGEQ01000010">
    <property type="protein sequence ID" value="OGL86324.1"/>
    <property type="molecule type" value="Genomic_DNA"/>
</dbReference>
<gene>
    <name evidence="3" type="ORF">A3I41_02070</name>
</gene>
<name>A0A1F7V8L5_9BACT</name>
<evidence type="ECO:0000256" key="1">
    <source>
        <dbReference type="SAM" id="Phobius"/>
    </source>
</evidence>
<organism evidence="3 4">
    <name type="scientific">Candidatus Uhrbacteria bacterium RIFCSPLOWO2_02_FULL_48_18</name>
    <dbReference type="NCBI Taxonomy" id="1802408"/>
    <lineage>
        <taxon>Bacteria</taxon>
        <taxon>Candidatus Uhriibacteriota</taxon>
    </lineage>
</organism>
<dbReference type="Pfam" id="PF03703">
    <property type="entry name" value="bPH_2"/>
    <property type="match status" value="1"/>
</dbReference>
<evidence type="ECO:0000313" key="3">
    <source>
        <dbReference type="EMBL" id="OGL86324.1"/>
    </source>
</evidence>
<evidence type="ECO:0000259" key="2">
    <source>
        <dbReference type="Pfam" id="PF03703"/>
    </source>
</evidence>
<dbReference type="PANTHER" id="PTHR37938">
    <property type="entry name" value="BLL0215 PROTEIN"/>
    <property type="match status" value="1"/>
</dbReference>
<feature type="transmembrane region" description="Helical" evidence="1">
    <location>
        <begin position="27"/>
        <end position="49"/>
    </location>
</feature>
<keyword evidence="1" id="KW-1133">Transmembrane helix</keyword>
<keyword evidence="1" id="KW-0472">Membrane</keyword>
<feature type="transmembrane region" description="Helical" evidence="1">
    <location>
        <begin position="61"/>
        <end position="82"/>
    </location>
</feature>
<dbReference type="PANTHER" id="PTHR37938:SF1">
    <property type="entry name" value="BLL0215 PROTEIN"/>
    <property type="match status" value="1"/>
</dbReference>
<evidence type="ECO:0000313" key="4">
    <source>
        <dbReference type="Proteomes" id="UP000176593"/>
    </source>
</evidence>
<dbReference type="AlphaFoldDB" id="A0A1F7V8L5"/>
<keyword evidence="1" id="KW-0812">Transmembrane</keyword>
<feature type="domain" description="YdbS-like PH" evidence="2">
    <location>
        <begin position="92"/>
        <end position="165"/>
    </location>
</feature>
<accession>A0A1F7V8L5</accession>
<dbReference type="InterPro" id="IPR005182">
    <property type="entry name" value="YdbS-like_PH"/>
</dbReference>